<sequence length="156" mass="16613">MRDHRPGSIQSAVHSAYRAVGGLESASVDLGVAVSTLSYGTERSEHRPGGIGVNYLDTLGRISPEAAVPVAEHFAHLAGGVFHPVDLKGVTSADVHRLTREFSDVLAKHAEAHSSTSQNPHDYTAREAQAQLVELDELIEAAVAFRAVLSRKAGVR</sequence>
<proteinExistence type="predicted"/>
<keyword evidence="2" id="KW-1185">Reference proteome</keyword>
<organism evidence="1 2">
    <name type="scientific">Celeribacter ethanolicus</name>
    <dbReference type="NCBI Taxonomy" id="1758178"/>
    <lineage>
        <taxon>Bacteria</taxon>
        <taxon>Pseudomonadati</taxon>
        <taxon>Pseudomonadota</taxon>
        <taxon>Alphaproteobacteria</taxon>
        <taxon>Rhodobacterales</taxon>
        <taxon>Roseobacteraceae</taxon>
        <taxon>Celeribacter</taxon>
    </lineage>
</organism>
<dbReference type="Proteomes" id="UP000217935">
    <property type="component" value="Chromosome"/>
</dbReference>
<dbReference type="RefSeq" id="WP_096807173.1">
    <property type="nucleotide sequence ID" value="NZ_CP022196.1"/>
</dbReference>
<dbReference type="KEGG" id="ceh:CEW89_08520"/>
<dbReference type="EMBL" id="CP022196">
    <property type="protein sequence ID" value="ATG49755.1"/>
    <property type="molecule type" value="Genomic_DNA"/>
</dbReference>
<dbReference type="AlphaFoldDB" id="A0A291GHS1"/>
<reference evidence="1 2" key="1">
    <citation type="submission" date="2017-06" db="EMBL/GenBank/DDBJ databases">
        <title>Celeribacter sp. TSPH2 complete genome sequence.</title>
        <authorList>
            <person name="Woo J.-H."/>
            <person name="Kim H.-S."/>
        </authorList>
    </citation>
    <scope>NUCLEOTIDE SEQUENCE [LARGE SCALE GENOMIC DNA]</scope>
    <source>
        <strain evidence="1 2">TSPH2</strain>
    </source>
</reference>
<gene>
    <name evidence="1" type="ORF">CEW89_08520</name>
</gene>
<protein>
    <submittedName>
        <fullName evidence="1">Uncharacterized protein</fullName>
    </submittedName>
</protein>
<accession>A0A291GHS1</accession>
<evidence type="ECO:0000313" key="1">
    <source>
        <dbReference type="EMBL" id="ATG49755.1"/>
    </source>
</evidence>
<evidence type="ECO:0000313" key="2">
    <source>
        <dbReference type="Proteomes" id="UP000217935"/>
    </source>
</evidence>
<dbReference type="OrthoDB" id="7873964at2"/>
<name>A0A291GHS1_9RHOB</name>